<evidence type="ECO:0000313" key="2">
    <source>
        <dbReference type="Proteomes" id="UP000314294"/>
    </source>
</evidence>
<reference evidence="1 2" key="1">
    <citation type="submission" date="2019-03" db="EMBL/GenBank/DDBJ databases">
        <title>First draft genome of Liparis tanakae, snailfish: a comprehensive survey of snailfish specific genes.</title>
        <authorList>
            <person name="Kim W."/>
            <person name="Song I."/>
            <person name="Jeong J.-H."/>
            <person name="Kim D."/>
            <person name="Kim S."/>
            <person name="Ryu S."/>
            <person name="Song J.Y."/>
            <person name="Lee S.K."/>
        </authorList>
    </citation>
    <scope>NUCLEOTIDE SEQUENCE [LARGE SCALE GENOMIC DNA]</scope>
    <source>
        <tissue evidence="1">Muscle</tissue>
    </source>
</reference>
<protein>
    <submittedName>
        <fullName evidence="1">Uncharacterized protein</fullName>
    </submittedName>
</protein>
<dbReference type="EMBL" id="SRLO01000087">
    <property type="protein sequence ID" value="TNN77054.1"/>
    <property type="molecule type" value="Genomic_DNA"/>
</dbReference>
<proteinExistence type="predicted"/>
<comment type="caution">
    <text evidence="1">The sequence shown here is derived from an EMBL/GenBank/DDBJ whole genome shotgun (WGS) entry which is preliminary data.</text>
</comment>
<dbReference type="Proteomes" id="UP000314294">
    <property type="component" value="Unassembled WGS sequence"/>
</dbReference>
<dbReference type="AlphaFoldDB" id="A0A4Z2IHX4"/>
<sequence length="73" mass="7787">MELLVDVLVKGSECAPRMQQACLSAPLGGHHALVLHVTLVPHQEDLGIVPRMVFTLKSMPTVLTKAGVKESSA</sequence>
<gene>
    <name evidence="1" type="ORF">EYF80_012692</name>
</gene>
<accession>A0A4Z2IHX4</accession>
<organism evidence="1 2">
    <name type="scientific">Liparis tanakae</name>
    <name type="common">Tanaka's snailfish</name>
    <dbReference type="NCBI Taxonomy" id="230148"/>
    <lineage>
        <taxon>Eukaryota</taxon>
        <taxon>Metazoa</taxon>
        <taxon>Chordata</taxon>
        <taxon>Craniata</taxon>
        <taxon>Vertebrata</taxon>
        <taxon>Euteleostomi</taxon>
        <taxon>Actinopterygii</taxon>
        <taxon>Neopterygii</taxon>
        <taxon>Teleostei</taxon>
        <taxon>Neoteleostei</taxon>
        <taxon>Acanthomorphata</taxon>
        <taxon>Eupercaria</taxon>
        <taxon>Perciformes</taxon>
        <taxon>Cottioidei</taxon>
        <taxon>Cottales</taxon>
        <taxon>Liparidae</taxon>
        <taxon>Liparis</taxon>
    </lineage>
</organism>
<evidence type="ECO:0000313" key="1">
    <source>
        <dbReference type="EMBL" id="TNN77054.1"/>
    </source>
</evidence>
<name>A0A4Z2IHX4_9TELE</name>
<keyword evidence="2" id="KW-1185">Reference proteome</keyword>